<proteinExistence type="predicted"/>
<name>A0A448WMB2_9PLAT</name>
<dbReference type="AlphaFoldDB" id="A0A448WMB2"/>
<organism evidence="1 2">
    <name type="scientific">Protopolystoma xenopodis</name>
    <dbReference type="NCBI Taxonomy" id="117903"/>
    <lineage>
        <taxon>Eukaryota</taxon>
        <taxon>Metazoa</taxon>
        <taxon>Spiralia</taxon>
        <taxon>Lophotrochozoa</taxon>
        <taxon>Platyhelminthes</taxon>
        <taxon>Monogenea</taxon>
        <taxon>Polyopisthocotylea</taxon>
        <taxon>Polystomatidea</taxon>
        <taxon>Polystomatidae</taxon>
        <taxon>Protopolystoma</taxon>
    </lineage>
</organism>
<evidence type="ECO:0000313" key="1">
    <source>
        <dbReference type="EMBL" id="VEL15235.1"/>
    </source>
</evidence>
<comment type="caution">
    <text evidence="1">The sequence shown here is derived from an EMBL/GenBank/DDBJ whole genome shotgun (WGS) entry which is preliminary data.</text>
</comment>
<accession>A0A448WMB2</accession>
<gene>
    <name evidence="1" type="ORF">PXEA_LOCUS8675</name>
</gene>
<reference evidence="1" key="1">
    <citation type="submission" date="2018-11" db="EMBL/GenBank/DDBJ databases">
        <authorList>
            <consortium name="Pathogen Informatics"/>
        </authorList>
    </citation>
    <scope>NUCLEOTIDE SEQUENCE</scope>
</reference>
<protein>
    <submittedName>
        <fullName evidence="1">Uncharacterized protein</fullName>
    </submittedName>
</protein>
<evidence type="ECO:0000313" key="2">
    <source>
        <dbReference type="Proteomes" id="UP000784294"/>
    </source>
</evidence>
<sequence length="143" mass="15849">MLPSLSSGWSDSSLRSGSASWACMYVSYLSDWPILLSSSPSVLLLQAIFSSLTSTFKVTSSTERLGFDSHACGYWLLPPHIISLIKPVYPEQTVDIYLWSPITSQVDVYSILMLFRISVTVVNIRMPSHMQRQAPEVIVGSST</sequence>
<dbReference type="Proteomes" id="UP000784294">
    <property type="component" value="Unassembled WGS sequence"/>
</dbReference>
<dbReference type="EMBL" id="CAAALY010023904">
    <property type="protein sequence ID" value="VEL15235.1"/>
    <property type="molecule type" value="Genomic_DNA"/>
</dbReference>
<keyword evidence="2" id="KW-1185">Reference proteome</keyword>